<reference evidence="1 2" key="1">
    <citation type="submission" date="2015-01" db="EMBL/GenBank/DDBJ databases">
        <title>Draft genome of Vibrio mytili type strain CAIM 528.</title>
        <authorList>
            <person name="Gonzalez-Castillo A."/>
            <person name="Gomez-Gil B."/>
            <person name="Enciso-Ibarra J."/>
        </authorList>
    </citation>
    <scope>NUCLEOTIDE SEQUENCE [LARGE SCALE GENOMIC DNA]</scope>
    <source>
        <strain evidence="1 2">CAIM 528</strain>
    </source>
</reference>
<dbReference type="EMBL" id="JXOK01000006">
    <property type="protein sequence ID" value="KIN12180.1"/>
    <property type="molecule type" value="Genomic_DNA"/>
</dbReference>
<organism evidence="1 2">
    <name type="scientific">Vibrio mytili</name>
    <dbReference type="NCBI Taxonomy" id="50718"/>
    <lineage>
        <taxon>Bacteria</taxon>
        <taxon>Pseudomonadati</taxon>
        <taxon>Pseudomonadota</taxon>
        <taxon>Gammaproteobacteria</taxon>
        <taxon>Vibrionales</taxon>
        <taxon>Vibrionaceae</taxon>
        <taxon>Vibrio</taxon>
    </lineage>
</organism>
<dbReference type="Proteomes" id="UP000031977">
    <property type="component" value="Unassembled WGS sequence"/>
</dbReference>
<gene>
    <name evidence="1" type="ORF">SU60_02455</name>
</gene>
<keyword evidence="2" id="KW-1185">Reference proteome</keyword>
<dbReference type="STRING" id="50718.SU60_02455"/>
<evidence type="ECO:0000313" key="1">
    <source>
        <dbReference type="EMBL" id="KIN12180.1"/>
    </source>
</evidence>
<name>A0A0C3IB27_9VIBR</name>
<evidence type="ECO:0000313" key="2">
    <source>
        <dbReference type="Proteomes" id="UP000031977"/>
    </source>
</evidence>
<proteinExistence type="predicted"/>
<accession>A0A0C3IB27</accession>
<protein>
    <submittedName>
        <fullName evidence="1">Uncharacterized protein</fullName>
    </submittedName>
</protein>
<sequence>MLKRCFPNASLKCGANHSKLAQAVKRFCFVFTSNAAFLGKDGRNSAFCLAFIQKDTIFPSLFTILDVFTAYLLLKYSEPIFNKHQACLFFY</sequence>
<dbReference type="AlphaFoldDB" id="A0A0C3IB27"/>
<dbReference type="OrthoDB" id="5900561at2"/>
<comment type="caution">
    <text evidence="1">The sequence shown here is derived from an EMBL/GenBank/DDBJ whole genome shotgun (WGS) entry which is preliminary data.</text>
</comment>